<comment type="caution">
    <text evidence="2">The sequence shown here is derived from an EMBL/GenBank/DDBJ whole genome shotgun (WGS) entry which is preliminary data.</text>
</comment>
<dbReference type="Proteomes" id="UP000887116">
    <property type="component" value="Unassembled WGS sequence"/>
</dbReference>
<protein>
    <submittedName>
        <fullName evidence="2">Uncharacterized protein</fullName>
    </submittedName>
</protein>
<feature type="region of interest" description="Disordered" evidence="1">
    <location>
        <begin position="60"/>
        <end position="88"/>
    </location>
</feature>
<dbReference type="AlphaFoldDB" id="A0A8X6H7L2"/>
<organism evidence="2 3">
    <name type="scientific">Trichonephila clavata</name>
    <name type="common">Joro spider</name>
    <name type="synonym">Nephila clavata</name>
    <dbReference type="NCBI Taxonomy" id="2740835"/>
    <lineage>
        <taxon>Eukaryota</taxon>
        <taxon>Metazoa</taxon>
        <taxon>Ecdysozoa</taxon>
        <taxon>Arthropoda</taxon>
        <taxon>Chelicerata</taxon>
        <taxon>Arachnida</taxon>
        <taxon>Araneae</taxon>
        <taxon>Araneomorphae</taxon>
        <taxon>Entelegynae</taxon>
        <taxon>Araneoidea</taxon>
        <taxon>Nephilidae</taxon>
        <taxon>Trichonephila</taxon>
    </lineage>
</organism>
<dbReference type="EMBL" id="BMAO01027659">
    <property type="protein sequence ID" value="GFR18736.1"/>
    <property type="molecule type" value="Genomic_DNA"/>
</dbReference>
<keyword evidence="3" id="KW-1185">Reference proteome</keyword>
<feature type="compositionally biased region" description="Basic and acidic residues" evidence="1">
    <location>
        <begin position="65"/>
        <end position="74"/>
    </location>
</feature>
<sequence>MNPTEISKPKSLVINEKVLISSFFTLKATIVVEYDTSLLSKNGCLLSRTEIIPFSAVPGESSTYLKERSRRSPRDGASSAGIGRSPSVLCWGSRQYGAHERGQQRAAAQRTRSLSAGHLSFQLKDDTSERIHSSEK</sequence>
<evidence type="ECO:0000256" key="1">
    <source>
        <dbReference type="SAM" id="MobiDB-lite"/>
    </source>
</evidence>
<proteinExistence type="predicted"/>
<evidence type="ECO:0000313" key="2">
    <source>
        <dbReference type="EMBL" id="GFR18736.1"/>
    </source>
</evidence>
<feature type="compositionally biased region" description="Basic and acidic residues" evidence="1">
    <location>
        <begin position="123"/>
        <end position="136"/>
    </location>
</feature>
<name>A0A8X6H7L2_TRICU</name>
<reference evidence="2" key="1">
    <citation type="submission" date="2020-07" db="EMBL/GenBank/DDBJ databases">
        <title>Multicomponent nature underlies the extraordinary mechanical properties of spider dragline silk.</title>
        <authorList>
            <person name="Kono N."/>
            <person name="Nakamura H."/>
            <person name="Mori M."/>
            <person name="Yoshida Y."/>
            <person name="Ohtoshi R."/>
            <person name="Malay A.D."/>
            <person name="Moran D.A.P."/>
            <person name="Tomita M."/>
            <person name="Numata K."/>
            <person name="Arakawa K."/>
        </authorList>
    </citation>
    <scope>NUCLEOTIDE SEQUENCE</scope>
</reference>
<feature type="region of interest" description="Disordered" evidence="1">
    <location>
        <begin position="100"/>
        <end position="136"/>
    </location>
</feature>
<evidence type="ECO:0000313" key="3">
    <source>
        <dbReference type="Proteomes" id="UP000887116"/>
    </source>
</evidence>
<accession>A0A8X6H7L2</accession>
<gene>
    <name evidence="2" type="ORF">TNCT_307231</name>
</gene>